<dbReference type="SUPFAM" id="SSF81340">
    <property type="entry name" value="Clc chloride channel"/>
    <property type="match status" value="1"/>
</dbReference>
<evidence type="ECO:0000313" key="9">
    <source>
        <dbReference type="Proteomes" id="UP001054252"/>
    </source>
</evidence>
<dbReference type="PANTHER" id="PTHR11689">
    <property type="entry name" value="CHLORIDE CHANNEL PROTEIN CLC FAMILY MEMBER"/>
    <property type="match status" value="1"/>
</dbReference>
<keyword evidence="2 7" id="KW-0812">Transmembrane</keyword>
<comment type="caution">
    <text evidence="8">The sequence shown here is derived from an EMBL/GenBank/DDBJ whole genome shotgun (WGS) entry which is preliminary data.</text>
</comment>
<organism evidence="8 9">
    <name type="scientific">Rubroshorea leprosula</name>
    <dbReference type="NCBI Taxonomy" id="152421"/>
    <lineage>
        <taxon>Eukaryota</taxon>
        <taxon>Viridiplantae</taxon>
        <taxon>Streptophyta</taxon>
        <taxon>Embryophyta</taxon>
        <taxon>Tracheophyta</taxon>
        <taxon>Spermatophyta</taxon>
        <taxon>Magnoliopsida</taxon>
        <taxon>eudicotyledons</taxon>
        <taxon>Gunneridae</taxon>
        <taxon>Pentapetalae</taxon>
        <taxon>rosids</taxon>
        <taxon>malvids</taxon>
        <taxon>Malvales</taxon>
        <taxon>Dipterocarpaceae</taxon>
        <taxon>Rubroshorea</taxon>
    </lineage>
</organism>
<dbReference type="Proteomes" id="UP001054252">
    <property type="component" value="Unassembled WGS sequence"/>
</dbReference>
<keyword evidence="9" id="KW-1185">Reference proteome</keyword>
<dbReference type="InterPro" id="IPR014743">
    <property type="entry name" value="Cl-channel_core"/>
</dbReference>
<keyword evidence="4 7" id="KW-1133">Transmembrane helix</keyword>
<protein>
    <submittedName>
        <fullName evidence="8">Uncharacterized protein</fullName>
    </submittedName>
</protein>
<evidence type="ECO:0000256" key="2">
    <source>
        <dbReference type="ARBA" id="ARBA00022692"/>
    </source>
</evidence>
<comment type="subcellular location">
    <subcellularLocation>
        <location evidence="1">Membrane</location>
        <topology evidence="1">Multi-pass membrane protein</topology>
    </subcellularLocation>
</comment>
<evidence type="ECO:0000256" key="6">
    <source>
        <dbReference type="ARBA" id="ARBA00023136"/>
    </source>
</evidence>
<dbReference type="Pfam" id="PF00654">
    <property type="entry name" value="Voltage_CLC"/>
    <property type="match status" value="1"/>
</dbReference>
<reference evidence="8 9" key="1">
    <citation type="journal article" date="2021" name="Commun. Biol.">
        <title>The genome of Shorea leprosula (Dipterocarpaceae) highlights the ecological relevance of drought in aseasonal tropical rainforests.</title>
        <authorList>
            <person name="Ng K.K.S."/>
            <person name="Kobayashi M.J."/>
            <person name="Fawcett J.A."/>
            <person name="Hatakeyama M."/>
            <person name="Paape T."/>
            <person name="Ng C.H."/>
            <person name="Ang C.C."/>
            <person name="Tnah L.H."/>
            <person name="Lee C.T."/>
            <person name="Nishiyama T."/>
            <person name="Sese J."/>
            <person name="O'Brien M.J."/>
            <person name="Copetti D."/>
            <person name="Mohd Noor M.I."/>
            <person name="Ong R.C."/>
            <person name="Putra M."/>
            <person name="Sireger I.Z."/>
            <person name="Indrioko S."/>
            <person name="Kosugi Y."/>
            <person name="Izuno A."/>
            <person name="Isagi Y."/>
            <person name="Lee S.L."/>
            <person name="Shimizu K.K."/>
        </authorList>
    </citation>
    <scope>NUCLEOTIDE SEQUENCE [LARGE SCALE GENOMIC DNA]</scope>
    <source>
        <strain evidence="8">214</strain>
    </source>
</reference>
<dbReference type="GO" id="GO:0015108">
    <property type="term" value="F:chloride transmembrane transporter activity"/>
    <property type="evidence" value="ECO:0007669"/>
    <property type="project" value="InterPro"/>
</dbReference>
<dbReference type="Gene3D" id="1.10.3080.10">
    <property type="entry name" value="Clc chloride channel"/>
    <property type="match status" value="1"/>
</dbReference>
<keyword evidence="3" id="KW-0677">Repeat</keyword>
<evidence type="ECO:0000256" key="1">
    <source>
        <dbReference type="ARBA" id="ARBA00004141"/>
    </source>
</evidence>
<gene>
    <name evidence="8" type="ORF">SLEP1_g43149</name>
</gene>
<evidence type="ECO:0000256" key="3">
    <source>
        <dbReference type="ARBA" id="ARBA00022737"/>
    </source>
</evidence>
<keyword evidence="6 7" id="KW-0472">Membrane</keyword>
<dbReference type="AlphaFoldDB" id="A0AAV5LC23"/>
<dbReference type="EMBL" id="BPVZ01000107">
    <property type="protein sequence ID" value="GKV34808.1"/>
    <property type="molecule type" value="Genomic_DNA"/>
</dbReference>
<sequence length="76" mass="8180">MMLMGRYGMAFLVFSISNLVLTFFAASLTAFVGPVVAGSGIPEVKAYLNGVVAPEILSFQTLVVKVILLISKCFNY</sequence>
<evidence type="ECO:0000256" key="4">
    <source>
        <dbReference type="ARBA" id="ARBA00022989"/>
    </source>
</evidence>
<evidence type="ECO:0000313" key="8">
    <source>
        <dbReference type="EMBL" id="GKV34808.1"/>
    </source>
</evidence>
<feature type="transmembrane region" description="Helical" evidence="7">
    <location>
        <begin position="47"/>
        <end position="70"/>
    </location>
</feature>
<evidence type="ECO:0000256" key="5">
    <source>
        <dbReference type="ARBA" id="ARBA00023122"/>
    </source>
</evidence>
<keyword evidence="5" id="KW-0129">CBS domain</keyword>
<dbReference type="InterPro" id="IPR001807">
    <property type="entry name" value="ClC"/>
</dbReference>
<dbReference type="GO" id="GO:0009705">
    <property type="term" value="C:plant-type vacuole membrane"/>
    <property type="evidence" value="ECO:0007669"/>
    <property type="project" value="TreeGrafter"/>
</dbReference>
<name>A0AAV5LC23_9ROSI</name>
<dbReference type="InterPro" id="IPR051280">
    <property type="entry name" value="Cl-channel/antiporter"/>
</dbReference>
<proteinExistence type="predicted"/>
<evidence type="ECO:0000256" key="7">
    <source>
        <dbReference type="SAM" id="Phobius"/>
    </source>
</evidence>
<dbReference type="PANTHER" id="PTHR11689:SF92">
    <property type="entry name" value="CHLORIDE CHANNEL-LIKE PROTEIN CLC-G-RELATED"/>
    <property type="match status" value="1"/>
</dbReference>
<accession>A0AAV5LC23</accession>